<protein>
    <submittedName>
        <fullName evidence="2">Uncharacterized protein</fullName>
    </submittedName>
</protein>
<accession>A0A370H5T0</accession>
<evidence type="ECO:0000313" key="2">
    <source>
        <dbReference type="EMBL" id="RDI51733.1"/>
    </source>
</evidence>
<comment type="caution">
    <text evidence="2">The sequence shown here is derived from an EMBL/GenBank/DDBJ whole genome shotgun (WGS) entry which is preliminary data.</text>
</comment>
<name>A0A370H5T0_9NOCA</name>
<dbReference type="Proteomes" id="UP000255355">
    <property type="component" value="Unassembled WGS sequence"/>
</dbReference>
<evidence type="ECO:0000256" key="1">
    <source>
        <dbReference type="SAM" id="MobiDB-lite"/>
    </source>
</evidence>
<sequence>MRVTARVGAIHLGWDVVSVAAGGGGTPIRPVQVEGTYTPPAYLLADASGRLHTAGGERQRPDLGIAISDVRDVLGHRQIRIAGATWPVELVFRARMYNPLAATGKYLRGKPEVVALPFPDDWPDEKIDEYCRLVELLDVATEPLPESVALSGYVRALGLVRPPEPGFAGSGATGVYSDGRVCLVVAVHGDDEQPTESVGVPISPDAIRDAHSADNVVIEVMAAARSISADTSTVLLTGNVCFNDALRLAFQNHLGHRLRVADHPMHALALGAAHLLVTDSEYAEEEAYPDPEPPRPAPGPDARQAASRHPNPPPGEGPSYSTQRQPPGSGGAHGSAEEPGRAVGREGRAPGSGHPAPGLSGGGRGADPGNPGPGPARQTSSAPGTSAGGQGMTSEHPGSGRRMTSSPATRDSEGGRHSLRTPQAVAGDTVRHGGRPVDPASQHAGLGAQPLRRQPEPMPQQPYMAPRHTDSPPRVGRHAAREVDEEPTTRVTRGPDGLPDVATGNRGGSPGPTSEYERPEHAHGEGDDHGKMWHRVKDNLFGAPTIVGAVALAAMALSPDGGADHVAHPADEVVTSAEGQAPDGIGLAAHVPGAWADARDIGFTAPGADRGAPHTAVPGAVGDFDVRSVGAFATTDFGAWPSIEQVAGVPHSAPLCALTPSVTGPGSPGVGATSDGADCPQLGINNLQYSVPTPRGVIDHGPPMHI</sequence>
<feature type="compositionally biased region" description="Basic and acidic residues" evidence="1">
    <location>
        <begin position="515"/>
        <end position="528"/>
    </location>
</feature>
<dbReference type="AlphaFoldDB" id="A0A370H5T0"/>
<reference evidence="2 3" key="1">
    <citation type="submission" date="2018-07" db="EMBL/GenBank/DDBJ databases">
        <title>Genomic Encyclopedia of Type Strains, Phase IV (KMG-IV): sequencing the most valuable type-strain genomes for metagenomic binning, comparative biology and taxonomic classification.</title>
        <authorList>
            <person name="Goeker M."/>
        </authorList>
    </citation>
    <scope>NUCLEOTIDE SEQUENCE [LARGE SCALE GENOMIC DNA]</scope>
    <source>
        <strain evidence="2 3">DSM 44952</strain>
    </source>
</reference>
<keyword evidence="3" id="KW-1185">Reference proteome</keyword>
<organism evidence="2 3">
    <name type="scientific">Nocardia mexicana</name>
    <dbReference type="NCBI Taxonomy" id="279262"/>
    <lineage>
        <taxon>Bacteria</taxon>
        <taxon>Bacillati</taxon>
        <taxon>Actinomycetota</taxon>
        <taxon>Actinomycetes</taxon>
        <taxon>Mycobacteriales</taxon>
        <taxon>Nocardiaceae</taxon>
        <taxon>Nocardia</taxon>
    </lineage>
</organism>
<dbReference type="STRING" id="1210089.GCA_001613165_01252"/>
<dbReference type="EMBL" id="QQAZ01000004">
    <property type="protein sequence ID" value="RDI51733.1"/>
    <property type="molecule type" value="Genomic_DNA"/>
</dbReference>
<feature type="region of interest" description="Disordered" evidence="1">
    <location>
        <begin position="282"/>
        <end position="528"/>
    </location>
</feature>
<proteinExistence type="predicted"/>
<evidence type="ECO:0000313" key="3">
    <source>
        <dbReference type="Proteomes" id="UP000255355"/>
    </source>
</evidence>
<feature type="compositionally biased region" description="Pro residues" evidence="1">
    <location>
        <begin position="290"/>
        <end position="299"/>
    </location>
</feature>
<gene>
    <name evidence="2" type="ORF">DFR68_104217</name>
</gene>
<feature type="compositionally biased region" description="Basic and acidic residues" evidence="1">
    <location>
        <begin position="335"/>
        <end position="348"/>
    </location>
</feature>